<protein>
    <submittedName>
        <fullName evidence="2">Uncharacterized protein</fullName>
    </submittedName>
</protein>
<name>A5DM33_PICGU</name>
<evidence type="ECO:0000313" key="2">
    <source>
        <dbReference type="EMBL" id="EDK40236.2"/>
    </source>
</evidence>
<dbReference type="VEuPathDB" id="FungiDB:PGUG_04334"/>
<proteinExistence type="predicted"/>
<sequence>MVNRKGIFYIHDRKSSFLFKGQHQSRASFGGGENGCKSAVSGNSQHTSGPYIKPYIFAASQQERRRQAGGHCAICEERFGVAESAQKKLRLTCSDHVHYECYKVVVECMAESIESYQALLDNMPCCKGPRCDLGGVRIQAESPGLTFRIFTNAQAIEKDSKNLSILGTTLKPKAPAVQTSNTTTSNTPIPVSNTPSTIPIERVPSPQIQEFDRLFELTSRISHRSRSPSPSPTVATTNTLSLQIPEYMSQDLDELRHKYIEHLLTSSQLSFATLCKLGTLRLVDNLLVSKCGDFALKSCYLFTNYLLVCEIDGTDCWHLPIDNGAEVSTTDESTFAISIYDSPTIWIQSEDPGVVEKWIVATSDPTATFPSQFLTSTFVLPEYQTQTQTPVSSPSTVNLDDSAKAESVFTNISALSEDESDSDVDSDQELINKFKAGKSSCSRLQDAVSKDTELLDLMLREMTMSKNTFEEFTSFKYVSNQ</sequence>
<gene>
    <name evidence="2" type="ORF">PGUG_04334</name>
</gene>
<dbReference type="OrthoDB" id="299997at2759"/>
<dbReference type="HOGENOM" id="CLU_567545_0_0_1"/>
<reference evidence="2 3" key="1">
    <citation type="journal article" date="2009" name="Nature">
        <title>Evolution of pathogenicity and sexual reproduction in eight Candida genomes.</title>
        <authorList>
            <person name="Butler G."/>
            <person name="Rasmussen M.D."/>
            <person name="Lin M.F."/>
            <person name="Santos M.A."/>
            <person name="Sakthikumar S."/>
            <person name="Munro C.A."/>
            <person name="Rheinbay E."/>
            <person name="Grabherr M."/>
            <person name="Forche A."/>
            <person name="Reedy J.L."/>
            <person name="Agrafioti I."/>
            <person name="Arnaud M.B."/>
            <person name="Bates S."/>
            <person name="Brown A.J."/>
            <person name="Brunke S."/>
            <person name="Costanzo M.C."/>
            <person name="Fitzpatrick D.A."/>
            <person name="de Groot P.W."/>
            <person name="Harris D."/>
            <person name="Hoyer L.L."/>
            <person name="Hube B."/>
            <person name="Klis F.M."/>
            <person name="Kodira C."/>
            <person name="Lennard N."/>
            <person name="Logue M.E."/>
            <person name="Martin R."/>
            <person name="Neiman A.M."/>
            <person name="Nikolaou E."/>
            <person name="Quail M.A."/>
            <person name="Quinn J."/>
            <person name="Santos M.C."/>
            <person name="Schmitzberger F.F."/>
            <person name="Sherlock G."/>
            <person name="Shah P."/>
            <person name="Silverstein K.A."/>
            <person name="Skrzypek M.S."/>
            <person name="Soll D."/>
            <person name="Staggs R."/>
            <person name="Stansfield I."/>
            <person name="Stumpf M.P."/>
            <person name="Sudbery P.E."/>
            <person name="Srikantha T."/>
            <person name="Zeng Q."/>
            <person name="Berman J."/>
            <person name="Berriman M."/>
            <person name="Heitman J."/>
            <person name="Gow N.A."/>
            <person name="Lorenz M.C."/>
            <person name="Birren B.W."/>
            <person name="Kellis M."/>
            <person name="Cuomo C.A."/>
        </authorList>
    </citation>
    <scope>NUCLEOTIDE SEQUENCE [LARGE SCALE GENOMIC DNA]</scope>
    <source>
        <strain evidence="3">ATCC 6260 / CBS 566 / DSM 6381 / JCM 1539 / NBRC 10279 / NRRL Y-324</strain>
    </source>
</reference>
<dbReference type="eggNOG" id="ENOG502QQID">
    <property type="taxonomic scope" value="Eukaryota"/>
</dbReference>
<dbReference type="OMA" id="VCEMANA"/>
<feature type="region of interest" description="Disordered" evidence="1">
    <location>
        <begin position="176"/>
        <end position="195"/>
    </location>
</feature>
<dbReference type="EMBL" id="CH408159">
    <property type="protein sequence ID" value="EDK40236.2"/>
    <property type="molecule type" value="Genomic_DNA"/>
</dbReference>
<dbReference type="Proteomes" id="UP000001997">
    <property type="component" value="Unassembled WGS sequence"/>
</dbReference>
<dbReference type="AlphaFoldDB" id="A5DM33"/>
<feature type="compositionally biased region" description="Low complexity" evidence="1">
    <location>
        <begin position="179"/>
        <end position="195"/>
    </location>
</feature>
<dbReference type="InParanoid" id="A5DM33"/>
<dbReference type="GeneID" id="5125589"/>
<dbReference type="KEGG" id="pgu:PGUG_04334"/>
<evidence type="ECO:0000313" key="3">
    <source>
        <dbReference type="Proteomes" id="UP000001997"/>
    </source>
</evidence>
<organism evidence="2 3">
    <name type="scientific">Meyerozyma guilliermondii (strain ATCC 6260 / CBS 566 / DSM 6381 / JCM 1539 / NBRC 10279 / NRRL Y-324)</name>
    <name type="common">Yeast</name>
    <name type="synonym">Candida guilliermondii</name>
    <dbReference type="NCBI Taxonomy" id="294746"/>
    <lineage>
        <taxon>Eukaryota</taxon>
        <taxon>Fungi</taxon>
        <taxon>Dikarya</taxon>
        <taxon>Ascomycota</taxon>
        <taxon>Saccharomycotina</taxon>
        <taxon>Pichiomycetes</taxon>
        <taxon>Debaryomycetaceae</taxon>
        <taxon>Meyerozyma</taxon>
    </lineage>
</organism>
<accession>A5DM33</accession>
<evidence type="ECO:0000256" key="1">
    <source>
        <dbReference type="SAM" id="MobiDB-lite"/>
    </source>
</evidence>
<keyword evidence="3" id="KW-1185">Reference proteome</keyword>
<dbReference type="STRING" id="294746.A5DM33"/>
<dbReference type="RefSeq" id="XP_001483605.2">
    <property type="nucleotide sequence ID" value="XM_001483555.1"/>
</dbReference>